<proteinExistence type="predicted"/>
<dbReference type="EMBL" id="PSZD01000024">
    <property type="protein sequence ID" value="PPJ23380.1"/>
    <property type="molecule type" value="Genomic_DNA"/>
</dbReference>
<dbReference type="Proteomes" id="UP000238356">
    <property type="component" value="Unassembled WGS sequence"/>
</dbReference>
<organism evidence="2 3">
    <name type="scientific">Nocardia nova</name>
    <dbReference type="NCBI Taxonomy" id="37330"/>
    <lineage>
        <taxon>Bacteria</taxon>
        <taxon>Bacillati</taxon>
        <taxon>Actinomycetota</taxon>
        <taxon>Actinomycetes</taxon>
        <taxon>Mycobacteriales</taxon>
        <taxon>Nocardiaceae</taxon>
        <taxon>Nocardia</taxon>
    </lineage>
</organism>
<dbReference type="RefSeq" id="WP_104364407.1">
    <property type="nucleotide sequence ID" value="NZ_JAUJFK010000014.1"/>
</dbReference>
<feature type="domain" description="Phosphoribosyltransferase" evidence="1">
    <location>
        <begin position="18"/>
        <end position="178"/>
    </location>
</feature>
<dbReference type="SUPFAM" id="SSF53271">
    <property type="entry name" value="PRTase-like"/>
    <property type="match status" value="1"/>
</dbReference>
<dbReference type="InterPro" id="IPR029057">
    <property type="entry name" value="PRTase-like"/>
</dbReference>
<reference evidence="2 3" key="1">
    <citation type="submission" date="2018-02" db="EMBL/GenBank/DDBJ databases">
        <title>8 Nocardia nova and 1 Nocardia cyriacigeorgica strain used for evolution to TMP-SMX.</title>
        <authorList>
            <person name="Mehta H."/>
            <person name="Weng J."/>
            <person name="Shamoo Y."/>
        </authorList>
    </citation>
    <scope>NUCLEOTIDE SEQUENCE [LARGE SCALE GENOMIC DNA]</scope>
    <source>
        <strain evidence="2 3">BAA2227</strain>
    </source>
</reference>
<dbReference type="Gene3D" id="3.30.1310.20">
    <property type="entry name" value="PRTase-like"/>
    <property type="match status" value="1"/>
</dbReference>
<dbReference type="InterPro" id="IPR029058">
    <property type="entry name" value="AB_hydrolase_fold"/>
</dbReference>
<protein>
    <submittedName>
        <fullName evidence="2">Phosphoribosyl transferase</fullName>
    </submittedName>
</protein>
<dbReference type="GO" id="GO:0016740">
    <property type="term" value="F:transferase activity"/>
    <property type="evidence" value="ECO:0007669"/>
    <property type="project" value="UniProtKB-KW"/>
</dbReference>
<dbReference type="InterPro" id="IPR000836">
    <property type="entry name" value="PRTase_dom"/>
</dbReference>
<evidence type="ECO:0000313" key="3">
    <source>
        <dbReference type="Proteomes" id="UP000238356"/>
    </source>
</evidence>
<dbReference type="CDD" id="cd06223">
    <property type="entry name" value="PRTases_typeI"/>
    <property type="match status" value="1"/>
</dbReference>
<name>A0A2S5ZYL5_9NOCA</name>
<gene>
    <name evidence="2" type="ORF">C5F51_28460</name>
</gene>
<dbReference type="Pfam" id="PF00156">
    <property type="entry name" value="Pribosyltran"/>
    <property type="match status" value="1"/>
</dbReference>
<sequence>MLFIDRGDAGRRLAVPLQSLDGEDMVVLGIPRGGVPVAFEVATALGAPLDVIPVRRLGVPHQPELAFGAIGEDVRVINEFIVEQAQLTVDEMAEVEHRERAEITRRAARFRHGHPPTPVAGRTAVIVDDGMVTGASARAACRIARAHGATRVVLAVPVAAREAVNTLKREADEVICLETPAWSHTVGQWYRSFPRPSDDDIAELLDRAATGAPEPPHAEPGPPPLRDDDVHVITGNIELRGHLTIPADPIGLVVFAHPSGSSRHSPRNRYLAAVLQQEGLGTLLFDLLTPDEEIHRARVFDIDLLADRLVDVTDWLTHQPHTEGLRIAYFGTDTGTAAALRATTDPRVDIATVVSRSGRPDLARDAMTRVRTPTLLIAGGDDPLTLKSNQRAQATMLCASTVTVVPGADHLFTQPDALESVADLARGWFVAHLRMSRPSEHI</sequence>
<dbReference type="Gene3D" id="3.40.50.1820">
    <property type="entry name" value="alpha/beta hydrolase"/>
    <property type="match status" value="1"/>
</dbReference>
<dbReference type="AlphaFoldDB" id="A0A2S5ZYL5"/>
<evidence type="ECO:0000313" key="2">
    <source>
        <dbReference type="EMBL" id="PPJ23380.1"/>
    </source>
</evidence>
<accession>A0A2S5ZYL5</accession>
<evidence type="ECO:0000259" key="1">
    <source>
        <dbReference type="Pfam" id="PF00156"/>
    </source>
</evidence>
<dbReference type="SUPFAM" id="SSF53474">
    <property type="entry name" value="alpha/beta-Hydrolases"/>
    <property type="match status" value="1"/>
</dbReference>
<keyword evidence="2" id="KW-0808">Transferase</keyword>
<keyword evidence="3" id="KW-1185">Reference proteome</keyword>
<dbReference type="Gene3D" id="3.40.50.2020">
    <property type="match status" value="1"/>
</dbReference>
<comment type="caution">
    <text evidence="2">The sequence shown here is derived from an EMBL/GenBank/DDBJ whole genome shotgun (WGS) entry which is preliminary data.</text>
</comment>